<keyword evidence="2" id="KW-1185">Reference proteome</keyword>
<organism evidence="1 2">
    <name type="scientific">Dysgonomonas termitidis</name>
    <dbReference type="NCBI Taxonomy" id="1516126"/>
    <lineage>
        <taxon>Bacteria</taxon>
        <taxon>Pseudomonadati</taxon>
        <taxon>Bacteroidota</taxon>
        <taxon>Bacteroidia</taxon>
        <taxon>Bacteroidales</taxon>
        <taxon>Dysgonomonadaceae</taxon>
        <taxon>Dysgonomonas</taxon>
    </lineage>
</organism>
<name>A0ABV9L1W1_9BACT</name>
<sequence length="113" mass="13155">METIRLDNITEYRPVIRDFNSLADMIISKMDGNYSGYKTFEFECGNGIKIQVEADYKGFNTRVIALKQIYIMSEDLEAFAEYEDCLKELLTDRISDLNYNAEQGYYSSNQINN</sequence>
<dbReference type="RefSeq" id="WP_380000272.1">
    <property type="nucleotide sequence ID" value="NZ_JBHSGN010000128.1"/>
</dbReference>
<comment type="caution">
    <text evidence="1">The sequence shown here is derived from an EMBL/GenBank/DDBJ whole genome shotgun (WGS) entry which is preliminary data.</text>
</comment>
<dbReference type="EMBL" id="JBHSGN010000128">
    <property type="protein sequence ID" value="MFC4676241.1"/>
    <property type="molecule type" value="Genomic_DNA"/>
</dbReference>
<accession>A0ABV9L1W1</accession>
<dbReference type="Proteomes" id="UP001596023">
    <property type="component" value="Unassembled WGS sequence"/>
</dbReference>
<gene>
    <name evidence="1" type="ORF">ACFO6W_21370</name>
</gene>
<protein>
    <submittedName>
        <fullName evidence="1">Uncharacterized protein</fullName>
    </submittedName>
</protein>
<evidence type="ECO:0000313" key="1">
    <source>
        <dbReference type="EMBL" id="MFC4676241.1"/>
    </source>
</evidence>
<reference evidence="2" key="1">
    <citation type="journal article" date="2019" name="Int. J. Syst. Evol. Microbiol.">
        <title>The Global Catalogue of Microorganisms (GCM) 10K type strain sequencing project: providing services to taxonomists for standard genome sequencing and annotation.</title>
        <authorList>
            <consortium name="The Broad Institute Genomics Platform"/>
            <consortium name="The Broad Institute Genome Sequencing Center for Infectious Disease"/>
            <person name="Wu L."/>
            <person name="Ma J."/>
        </authorList>
    </citation>
    <scope>NUCLEOTIDE SEQUENCE [LARGE SCALE GENOMIC DNA]</scope>
    <source>
        <strain evidence="2">CCUG 66188</strain>
    </source>
</reference>
<evidence type="ECO:0000313" key="2">
    <source>
        <dbReference type="Proteomes" id="UP001596023"/>
    </source>
</evidence>
<proteinExistence type="predicted"/>